<dbReference type="EMBL" id="CAKXZT010000020">
    <property type="protein sequence ID" value="CAH2395672.1"/>
    <property type="molecule type" value="Genomic_DNA"/>
</dbReference>
<comment type="caution">
    <text evidence="2">The sequence shown here is derived from an EMBL/GenBank/DDBJ whole genome shotgun (WGS) entry which is preliminary data.</text>
</comment>
<name>A0ABN8JC73_9HYPH</name>
<evidence type="ECO:0000313" key="3">
    <source>
        <dbReference type="Proteomes" id="UP001153050"/>
    </source>
</evidence>
<reference evidence="2 3" key="1">
    <citation type="submission" date="2022-03" db="EMBL/GenBank/DDBJ databases">
        <authorList>
            <person name="Brunel B."/>
        </authorList>
    </citation>
    <scope>NUCLEOTIDE SEQUENCE [LARGE SCALE GENOMIC DNA]</scope>
    <source>
        <strain evidence="2">STM5069sample</strain>
    </source>
</reference>
<keyword evidence="3" id="KW-1185">Reference proteome</keyword>
<feature type="region of interest" description="Disordered" evidence="1">
    <location>
        <begin position="42"/>
        <end position="61"/>
    </location>
</feature>
<sequence>MRIGWCRDVAPAAFEWWRDAARLTRSHSNMSIESHPVYITGSGPHLSVEPGPERLSVTSNSDDVRHIQDMSRWRDCTNGTAPRRKRR</sequence>
<evidence type="ECO:0000256" key="1">
    <source>
        <dbReference type="SAM" id="MobiDB-lite"/>
    </source>
</evidence>
<protein>
    <submittedName>
        <fullName evidence="2">Uncharacterized protein</fullName>
    </submittedName>
</protein>
<evidence type="ECO:0000313" key="2">
    <source>
        <dbReference type="EMBL" id="CAH2395672.1"/>
    </source>
</evidence>
<organism evidence="2 3">
    <name type="scientific">Mesorhizobium escarrei</name>
    <dbReference type="NCBI Taxonomy" id="666018"/>
    <lineage>
        <taxon>Bacteria</taxon>
        <taxon>Pseudomonadati</taxon>
        <taxon>Pseudomonadota</taxon>
        <taxon>Alphaproteobacteria</taxon>
        <taxon>Hyphomicrobiales</taxon>
        <taxon>Phyllobacteriaceae</taxon>
        <taxon>Mesorhizobium</taxon>
    </lineage>
</organism>
<accession>A0ABN8JC73</accession>
<gene>
    <name evidence="2" type="ORF">MES5069_1160008</name>
</gene>
<dbReference type="Proteomes" id="UP001153050">
    <property type="component" value="Unassembled WGS sequence"/>
</dbReference>
<proteinExistence type="predicted"/>